<dbReference type="PANTHER" id="PTHR30308:SF2">
    <property type="entry name" value="SSRA-BINDING PROTEIN"/>
    <property type="match status" value="1"/>
</dbReference>
<dbReference type="InterPro" id="IPR023620">
    <property type="entry name" value="SmpB"/>
</dbReference>
<keyword evidence="1" id="KW-0963">Cytoplasm</keyword>
<evidence type="ECO:0000256" key="1">
    <source>
        <dbReference type="ARBA" id="ARBA00022490"/>
    </source>
</evidence>
<dbReference type="Pfam" id="PF01668">
    <property type="entry name" value="SmpB"/>
    <property type="match status" value="1"/>
</dbReference>
<dbReference type="PROSITE" id="PS01317">
    <property type="entry name" value="SSRP"/>
    <property type="match status" value="1"/>
</dbReference>
<sequence>MKVILENKKALFNYSILETFKAGIVLQGQEVKSIKTGKMNLRGSFVIVKESPPEVFLIGANVPPYQPKNTPSDYDPERSRKLLLRKSEIKQLMEEVKK</sequence>
<dbReference type="EMBL" id="BARV01017235">
    <property type="protein sequence ID" value="GAI21012.1"/>
    <property type="molecule type" value="Genomic_DNA"/>
</dbReference>
<dbReference type="PANTHER" id="PTHR30308">
    <property type="entry name" value="TMRNA-BINDING COMPONENT OF TRANS-TRANSLATION TAGGING COMPLEX"/>
    <property type="match status" value="1"/>
</dbReference>
<reference evidence="3" key="1">
    <citation type="journal article" date="2014" name="Front. Microbiol.">
        <title>High frequency of phylogenetically diverse reductive dehalogenase-homologous genes in deep subseafloor sedimentary metagenomes.</title>
        <authorList>
            <person name="Kawai M."/>
            <person name="Futagami T."/>
            <person name="Toyoda A."/>
            <person name="Takaki Y."/>
            <person name="Nishi S."/>
            <person name="Hori S."/>
            <person name="Arai W."/>
            <person name="Tsubouchi T."/>
            <person name="Morono Y."/>
            <person name="Uchiyama I."/>
            <person name="Ito T."/>
            <person name="Fujiyama A."/>
            <person name="Inagaki F."/>
            <person name="Takami H."/>
        </authorList>
    </citation>
    <scope>NUCLEOTIDE SEQUENCE</scope>
    <source>
        <strain evidence="3">Expedition CK06-06</strain>
    </source>
</reference>
<name>X1LNU4_9ZZZZ</name>
<dbReference type="AlphaFoldDB" id="X1LNU4"/>
<organism evidence="3">
    <name type="scientific">marine sediment metagenome</name>
    <dbReference type="NCBI Taxonomy" id="412755"/>
    <lineage>
        <taxon>unclassified sequences</taxon>
        <taxon>metagenomes</taxon>
        <taxon>ecological metagenomes</taxon>
    </lineage>
</organism>
<dbReference type="InterPro" id="IPR020081">
    <property type="entry name" value="SsrA-bd_prot_CS"/>
</dbReference>
<comment type="caution">
    <text evidence="3">The sequence shown here is derived from an EMBL/GenBank/DDBJ whole genome shotgun (WGS) entry which is preliminary data.</text>
</comment>
<protein>
    <recommendedName>
        <fullName evidence="4">SsrA-binding protein</fullName>
    </recommendedName>
</protein>
<dbReference type="HAMAP" id="MF_00023">
    <property type="entry name" value="SmpB"/>
    <property type="match status" value="1"/>
</dbReference>
<proteinExistence type="inferred from homology"/>
<evidence type="ECO:0000256" key="2">
    <source>
        <dbReference type="ARBA" id="ARBA00022884"/>
    </source>
</evidence>
<dbReference type="Gene3D" id="2.40.280.10">
    <property type="match status" value="1"/>
</dbReference>
<dbReference type="SUPFAM" id="SSF74982">
    <property type="entry name" value="Small protein B (SmpB)"/>
    <property type="match status" value="1"/>
</dbReference>
<evidence type="ECO:0008006" key="4">
    <source>
        <dbReference type="Google" id="ProtNLM"/>
    </source>
</evidence>
<dbReference type="GO" id="GO:0005829">
    <property type="term" value="C:cytosol"/>
    <property type="evidence" value="ECO:0007669"/>
    <property type="project" value="TreeGrafter"/>
</dbReference>
<accession>X1LNU4</accession>
<keyword evidence="2" id="KW-0694">RNA-binding</keyword>
<gene>
    <name evidence="3" type="ORF">S06H3_29421</name>
</gene>
<dbReference type="GO" id="GO:0070930">
    <property type="term" value="P:trans-translation-dependent protein tagging"/>
    <property type="evidence" value="ECO:0007669"/>
    <property type="project" value="TreeGrafter"/>
</dbReference>
<dbReference type="GO" id="GO:0003723">
    <property type="term" value="F:RNA binding"/>
    <property type="evidence" value="ECO:0007669"/>
    <property type="project" value="UniProtKB-KW"/>
</dbReference>
<evidence type="ECO:0000313" key="3">
    <source>
        <dbReference type="EMBL" id="GAI21012.1"/>
    </source>
</evidence>
<dbReference type="InterPro" id="IPR000037">
    <property type="entry name" value="SsrA-bd_prot"/>
</dbReference>